<keyword evidence="10" id="KW-0106">Calcium</keyword>
<keyword evidence="12" id="KW-0406">Ion transport</keyword>
<dbReference type="InterPro" id="IPR000584">
    <property type="entry name" value="VDCC_L_bsu"/>
</dbReference>
<evidence type="ECO:0000256" key="7">
    <source>
        <dbReference type="ARBA" id="ARBA00022553"/>
    </source>
</evidence>
<comment type="similarity">
    <text evidence="2">Belongs to the calcium channel beta subunit family.</text>
</comment>
<feature type="region of interest" description="Disordered" evidence="18">
    <location>
        <begin position="133"/>
        <end position="205"/>
    </location>
</feature>
<comment type="subcellular location">
    <subcellularLocation>
        <location evidence="1">Cell membrane</location>
        <location evidence="1">Sarcolemma</location>
        <topology evidence="1">Peripheral membrane protein</topology>
        <orientation evidence="1">Cytoplasmic side</orientation>
    </subcellularLocation>
</comment>
<evidence type="ECO:0000259" key="19">
    <source>
        <dbReference type="PROSITE" id="PS50002"/>
    </source>
</evidence>
<evidence type="ECO:0000256" key="2">
    <source>
        <dbReference type="ARBA" id="ARBA00010836"/>
    </source>
</evidence>
<comment type="function">
    <text evidence="16">Regulatory subunit of L-type calcium channels. Regulates the activity of L-type calcium channels that contain CACNA1A as pore-forming subunit. Regulates the activity of L-type calcium channels that contain CACNA1C as pore-forming subunit and increases the presence of the channel complex at the cell membrane. Required for functional expression L-type calcium channels that contain CACNA1D as pore-forming subunit. Regulates the activity of L-type calcium channels that contain CACNA1B as pore-forming subunit.</text>
</comment>
<keyword evidence="9" id="KW-0107">Calcium channel</keyword>
<feature type="region of interest" description="Disordered" evidence="18">
    <location>
        <begin position="526"/>
        <end position="610"/>
    </location>
</feature>
<keyword evidence="8" id="KW-0109">Calcium transport</keyword>
<evidence type="ECO:0000256" key="11">
    <source>
        <dbReference type="ARBA" id="ARBA00022882"/>
    </source>
</evidence>
<feature type="compositionally biased region" description="Basic and acidic residues" evidence="18">
    <location>
        <begin position="598"/>
        <end position="610"/>
    </location>
</feature>
<dbReference type="InterPro" id="IPR008145">
    <property type="entry name" value="GK/Ca_channel_bsu"/>
</dbReference>
<keyword evidence="13" id="KW-0472">Membrane</keyword>
<evidence type="ECO:0000256" key="13">
    <source>
        <dbReference type="ARBA" id="ARBA00023136"/>
    </source>
</evidence>
<feature type="compositionally biased region" description="Acidic residues" evidence="18">
    <location>
        <begin position="548"/>
        <end position="557"/>
    </location>
</feature>
<evidence type="ECO:0000256" key="4">
    <source>
        <dbReference type="ARBA" id="ARBA00022443"/>
    </source>
</evidence>
<evidence type="ECO:0000256" key="5">
    <source>
        <dbReference type="ARBA" id="ARBA00022448"/>
    </source>
</evidence>
<feature type="compositionally biased region" description="Low complexity" evidence="18">
    <location>
        <begin position="140"/>
        <end position="149"/>
    </location>
</feature>
<dbReference type="PRINTS" id="PR01627">
    <property type="entry name" value="LCACHANNELB1"/>
</dbReference>
<keyword evidence="6" id="KW-1003">Cell membrane</keyword>
<dbReference type="Gene3D" id="2.30.30.40">
    <property type="entry name" value="SH3 Domains"/>
    <property type="match status" value="1"/>
</dbReference>
<evidence type="ECO:0000256" key="8">
    <source>
        <dbReference type="ARBA" id="ARBA00022568"/>
    </source>
</evidence>
<keyword evidence="11" id="KW-0851">Voltage-gated channel</keyword>
<feature type="compositionally biased region" description="Acidic residues" evidence="18">
    <location>
        <begin position="175"/>
        <end position="185"/>
    </location>
</feature>
<dbReference type="Proteomes" id="UP000694395">
    <property type="component" value="Chromosome 12"/>
</dbReference>
<keyword evidence="14" id="KW-0407">Ion channel</keyword>
<dbReference type="SUPFAM" id="SSF52540">
    <property type="entry name" value="P-loop containing nucleoside triphosphate hydrolases"/>
    <property type="match status" value="1"/>
</dbReference>
<sequence length="610" mass="67428">VACCACVRRLLTLVDGSADSYTSRPSDSDVSLEEDPEALRKEADLQALATLEKAKTKPVAFAVRTNVGYNSGPNDDVPVQGMAISFEAKDFLHIKEKYNNDWWIGRLVKEGCEVGFIPSPVKLENTRLLQEQKMRQNRLSSSKSGGSSSLDVATGTRRPTPPAHVDMSTMAFDLDPLDLDAEEPPEPQGDPHSPKGSAGSVTSPQGQIHRLPFFKKMEHVPPYDVVPSMRPIILVGPSLKGYEVTDMMQKALFDFLKHKFEGRISITRVTADISLAKRSVLNNPSKHTIIERSSTRSSLAEVQSEIERIFELARTLQLVALDADTINHPSQLAKTSLAPIIVYIKIASPKVLQRLIKSRGKSQAKHLNVQMVAADKLAQCPPELFDIILDENQLEDACEHLADYLEAYWKATHPPSSNPPNPLLNRTMATAALAASPEPVSNLQVQVLTSLRRNLEFWPGLDGPGQKQQTYMHSSRGQLRAGGGRGLSRQDTFDSETQGSRDSAYTEAGDSCMDIETDPYEESEMYRGVGGGGSRLHLAQHHGRQASWEDEGAEPDQENLNHPPMASHTQPGQHGRAKLRERYCQEPGDTGTNMGRNKNQEDWGRDVYIR</sequence>
<evidence type="ECO:0000256" key="16">
    <source>
        <dbReference type="ARBA" id="ARBA00045982"/>
    </source>
</evidence>
<evidence type="ECO:0000256" key="3">
    <source>
        <dbReference type="ARBA" id="ARBA00019007"/>
    </source>
</evidence>
<dbReference type="FunFam" id="3.40.50.300:FF:000432">
    <property type="entry name" value="Voltage-dependent L-type calcium channel subunit beta-1 isoform 1"/>
    <property type="match status" value="1"/>
</dbReference>
<dbReference type="Gene3D" id="3.40.50.300">
    <property type="entry name" value="P-loop containing nucleotide triphosphate hydrolases"/>
    <property type="match status" value="1"/>
</dbReference>
<reference evidence="20" key="1">
    <citation type="submission" date="2020-07" db="EMBL/GenBank/DDBJ databases">
        <title>A long reads based de novo assembly of the rainbow trout Arlee double haploid line genome.</title>
        <authorList>
            <person name="Gao G."/>
            <person name="Palti Y."/>
        </authorList>
    </citation>
    <scope>NUCLEOTIDE SEQUENCE [LARGE SCALE GENOMIC DNA]</scope>
</reference>
<reference evidence="20" key="3">
    <citation type="submission" date="2025-09" db="UniProtKB">
        <authorList>
            <consortium name="Ensembl"/>
        </authorList>
    </citation>
    <scope>IDENTIFICATION</scope>
</reference>
<dbReference type="GO" id="GO:0005245">
    <property type="term" value="F:voltage-gated calcium channel activity"/>
    <property type="evidence" value="ECO:0007669"/>
    <property type="project" value="InterPro"/>
</dbReference>
<dbReference type="AlphaFoldDB" id="A0A8C7THY1"/>
<dbReference type="InterPro" id="IPR027417">
    <property type="entry name" value="P-loop_NTPase"/>
</dbReference>
<accession>A0A8C7THY1</accession>
<dbReference type="GeneTree" id="ENSGT00950000182837"/>
<feature type="region of interest" description="Disordered" evidence="18">
    <location>
        <begin position="459"/>
        <end position="513"/>
    </location>
</feature>
<evidence type="ECO:0000256" key="10">
    <source>
        <dbReference type="ARBA" id="ARBA00022837"/>
    </source>
</evidence>
<keyword evidence="4 17" id="KW-0728">SH3 domain</keyword>
<feature type="domain" description="SH3" evidence="19">
    <location>
        <begin position="58"/>
        <end position="127"/>
    </location>
</feature>
<dbReference type="SMART" id="SM00072">
    <property type="entry name" value="GuKc"/>
    <property type="match status" value="1"/>
</dbReference>
<dbReference type="GO" id="GO:0042383">
    <property type="term" value="C:sarcolemma"/>
    <property type="evidence" value="ECO:0007669"/>
    <property type="project" value="UniProtKB-SubCell"/>
</dbReference>
<keyword evidence="21" id="KW-1185">Reference proteome</keyword>
<organism evidence="20 21">
    <name type="scientific">Oncorhynchus mykiss</name>
    <name type="common">Rainbow trout</name>
    <name type="synonym">Salmo gairdneri</name>
    <dbReference type="NCBI Taxonomy" id="8022"/>
    <lineage>
        <taxon>Eukaryota</taxon>
        <taxon>Metazoa</taxon>
        <taxon>Chordata</taxon>
        <taxon>Craniata</taxon>
        <taxon>Vertebrata</taxon>
        <taxon>Euteleostomi</taxon>
        <taxon>Actinopterygii</taxon>
        <taxon>Neopterygii</taxon>
        <taxon>Teleostei</taxon>
        <taxon>Protacanthopterygii</taxon>
        <taxon>Salmoniformes</taxon>
        <taxon>Salmonidae</taxon>
        <taxon>Salmoninae</taxon>
        <taxon>Oncorhynchus</taxon>
    </lineage>
</organism>
<protein>
    <recommendedName>
        <fullName evidence="3">Voltage-dependent L-type calcium channel subunit beta-1</fullName>
    </recommendedName>
    <alternativeName>
        <fullName evidence="15">Calcium channel voltage-dependent subunit beta 1</fullName>
    </alternativeName>
</protein>
<dbReference type="Ensembl" id="ENSOMYT00000085817.2">
    <property type="protein sequence ID" value="ENSOMYP00000078769.2"/>
    <property type="gene ID" value="ENSOMYG00000033616.2"/>
</dbReference>
<evidence type="ECO:0000256" key="15">
    <source>
        <dbReference type="ARBA" id="ARBA00030525"/>
    </source>
</evidence>
<dbReference type="InterPro" id="IPR005443">
    <property type="entry name" value="VDCC_L_b1su"/>
</dbReference>
<dbReference type="PROSITE" id="PS50002">
    <property type="entry name" value="SH3"/>
    <property type="match status" value="1"/>
</dbReference>
<reference evidence="20" key="2">
    <citation type="submission" date="2025-08" db="UniProtKB">
        <authorList>
            <consortium name="Ensembl"/>
        </authorList>
    </citation>
    <scope>IDENTIFICATION</scope>
</reference>
<dbReference type="GO" id="GO:0005891">
    <property type="term" value="C:voltage-gated calcium channel complex"/>
    <property type="evidence" value="ECO:0007669"/>
    <property type="project" value="InterPro"/>
</dbReference>
<dbReference type="Pfam" id="PF00625">
    <property type="entry name" value="Guanylate_kin"/>
    <property type="match status" value="1"/>
</dbReference>
<dbReference type="Pfam" id="PF12052">
    <property type="entry name" value="VGCC_beta4Aa_N"/>
    <property type="match status" value="1"/>
</dbReference>
<proteinExistence type="inferred from homology"/>
<evidence type="ECO:0000256" key="17">
    <source>
        <dbReference type="PROSITE-ProRule" id="PRU00192"/>
    </source>
</evidence>
<evidence type="ECO:0000256" key="1">
    <source>
        <dbReference type="ARBA" id="ARBA00004278"/>
    </source>
</evidence>
<dbReference type="InterPro" id="IPR036028">
    <property type="entry name" value="SH3-like_dom_sf"/>
</dbReference>
<evidence type="ECO:0000256" key="14">
    <source>
        <dbReference type="ARBA" id="ARBA00023303"/>
    </source>
</evidence>
<evidence type="ECO:0000313" key="21">
    <source>
        <dbReference type="Proteomes" id="UP000694395"/>
    </source>
</evidence>
<evidence type="ECO:0000256" key="12">
    <source>
        <dbReference type="ARBA" id="ARBA00023065"/>
    </source>
</evidence>
<keyword evidence="5" id="KW-0813">Transport</keyword>
<dbReference type="InterPro" id="IPR001452">
    <property type="entry name" value="SH3_domain"/>
</dbReference>
<dbReference type="InterPro" id="IPR046937">
    <property type="entry name" value="CAB1-4_N_A-dom"/>
</dbReference>
<dbReference type="SUPFAM" id="SSF50044">
    <property type="entry name" value="SH3-domain"/>
    <property type="match status" value="1"/>
</dbReference>
<keyword evidence="7" id="KW-0597">Phosphoprotein</keyword>
<name>A0A8C7THY1_ONCMY</name>
<dbReference type="PRINTS" id="PR01626">
    <property type="entry name" value="LCACHANNELB"/>
</dbReference>
<evidence type="ECO:0000256" key="6">
    <source>
        <dbReference type="ARBA" id="ARBA00022475"/>
    </source>
</evidence>
<evidence type="ECO:0000313" key="20">
    <source>
        <dbReference type="Ensembl" id="ENSOMYP00000078769.2"/>
    </source>
</evidence>
<dbReference type="PANTHER" id="PTHR11824">
    <property type="entry name" value="VOLTAGE-DEPENDENT CALCIUM CHANNEL BETA SUBUNIT"/>
    <property type="match status" value="1"/>
</dbReference>
<evidence type="ECO:0000256" key="9">
    <source>
        <dbReference type="ARBA" id="ARBA00022673"/>
    </source>
</evidence>
<evidence type="ECO:0000256" key="18">
    <source>
        <dbReference type="SAM" id="MobiDB-lite"/>
    </source>
</evidence>